<dbReference type="Pfam" id="PF09393">
    <property type="entry name" value="DUF2001"/>
    <property type="match status" value="1"/>
</dbReference>
<reference evidence="1" key="1">
    <citation type="journal article" date="2021" name="Proc. Natl. Acad. Sci. U.S.A.">
        <title>A Catalog of Tens of Thousands of Viruses from Human Metagenomes Reveals Hidden Associations with Chronic Diseases.</title>
        <authorList>
            <person name="Tisza M.J."/>
            <person name="Buck C.B."/>
        </authorList>
    </citation>
    <scope>NUCLEOTIDE SEQUENCE</scope>
    <source>
        <strain evidence="1">CtQ0C17</strain>
    </source>
</reference>
<accession>A0A8S5NDF0</accession>
<organism evidence="1">
    <name type="scientific">Siphoviridae sp. ctQ0C17</name>
    <dbReference type="NCBI Taxonomy" id="2826325"/>
    <lineage>
        <taxon>Viruses</taxon>
        <taxon>Duplodnaviria</taxon>
        <taxon>Heunggongvirae</taxon>
        <taxon>Uroviricota</taxon>
        <taxon>Caudoviricetes</taxon>
    </lineage>
</organism>
<dbReference type="SUPFAM" id="SSF69279">
    <property type="entry name" value="Phage tail proteins"/>
    <property type="match status" value="1"/>
</dbReference>
<protein>
    <submittedName>
        <fullName evidence="1">Tail tube protein</fullName>
    </submittedName>
</protein>
<sequence length="159" mass="17915">MNQITMNAKDTISSSLAECFITIGEERFNAFHFTQFEASLKKLKKKVPILGSTGKGNKTTGWEGTFKATMHYNSSIFRRILMAYKNTAEDVYFEIQVTNEDPNSSAGRQTIVFKNCNMDDGILAKFDASSDDTLTEEVNGTFDDFEMPEEFKVLKGMTL</sequence>
<dbReference type="InterPro" id="IPR018989">
    <property type="entry name" value="DUF2001"/>
</dbReference>
<dbReference type="InterPro" id="IPR038628">
    <property type="entry name" value="XkdM-like_sf"/>
</dbReference>
<dbReference type="EMBL" id="BK015131">
    <property type="protein sequence ID" value="DAD92256.1"/>
    <property type="molecule type" value="Genomic_DNA"/>
</dbReference>
<evidence type="ECO:0000313" key="1">
    <source>
        <dbReference type="EMBL" id="DAD92256.1"/>
    </source>
</evidence>
<name>A0A8S5NDF0_9CAUD</name>
<proteinExistence type="predicted"/>
<dbReference type="Gene3D" id="2.30.110.40">
    <property type="entry name" value="Phage tail tube protein"/>
    <property type="match status" value="1"/>
</dbReference>